<proteinExistence type="predicted"/>
<dbReference type="STRING" id="48269.A0A183LFB6"/>
<gene>
    <name evidence="1" type="ORF">SMRZ_LOCUS2491</name>
</gene>
<protein>
    <submittedName>
        <fullName evidence="1">Uncharacterized protein</fullName>
    </submittedName>
</protein>
<dbReference type="Proteomes" id="UP000277204">
    <property type="component" value="Unassembled WGS sequence"/>
</dbReference>
<dbReference type="AlphaFoldDB" id="A0A183LFB6"/>
<reference evidence="1 2" key="1">
    <citation type="submission" date="2018-11" db="EMBL/GenBank/DDBJ databases">
        <authorList>
            <consortium name="Pathogen Informatics"/>
        </authorList>
    </citation>
    <scope>NUCLEOTIDE SEQUENCE [LARGE SCALE GENOMIC DNA]</scope>
    <source>
        <strain evidence="1 2">Zambia</strain>
    </source>
</reference>
<evidence type="ECO:0000313" key="2">
    <source>
        <dbReference type="Proteomes" id="UP000277204"/>
    </source>
</evidence>
<name>A0A183LFB6_9TREM</name>
<evidence type="ECO:0000313" key="1">
    <source>
        <dbReference type="EMBL" id="VDO55100.1"/>
    </source>
</evidence>
<accession>A0A183LFB6</accession>
<organism evidence="1 2">
    <name type="scientific">Schistosoma margrebowiei</name>
    <dbReference type="NCBI Taxonomy" id="48269"/>
    <lineage>
        <taxon>Eukaryota</taxon>
        <taxon>Metazoa</taxon>
        <taxon>Spiralia</taxon>
        <taxon>Lophotrochozoa</taxon>
        <taxon>Platyhelminthes</taxon>
        <taxon>Trematoda</taxon>
        <taxon>Digenea</taxon>
        <taxon>Strigeidida</taxon>
        <taxon>Schistosomatoidea</taxon>
        <taxon>Schistosomatidae</taxon>
        <taxon>Schistosoma</taxon>
    </lineage>
</organism>
<keyword evidence="2" id="KW-1185">Reference proteome</keyword>
<sequence>MESNAETDKISPVNTSTLTCDCMNNSKPDISKENNGFECKTDGVSTCSNPNCPYSYLRRNTFTSEAFKIQLKNISRHAGFSVRVVS</sequence>
<dbReference type="EMBL" id="UZAI01000633">
    <property type="protein sequence ID" value="VDO55100.1"/>
    <property type="molecule type" value="Genomic_DNA"/>
</dbReference>